<protein>
    <submittedName>
        <fullName evidence="2">YceH family protein</fullName>
    </submittedName>
</protein>
<keyword evidence="3" id="KW-1185">Reference proteome</keyword>
<dbReference type="SUPFAM" id="SSF46785">
    <property type="entry name" value="Winged helix' DNA-binding domain"/>
    <property type="match status" value="2"/>
</dbReference>
<dbReference type="HAMAP" id="MF_01584">
    <property type="entry name" value="UPF0502"/>
    <property type="match status" value="1"/>
</dbReference>
<dbReference type="InterPro" id="IPR036390">
    <property type="entry name" value="WH_DNA-bd_sf"/>
</dbReference>
<evidence type="ECO:0000313" key="3">
    <source>
        <dbReference type="Proteomes" id="UP001331561"/>
    </source>
</evidence>
<sequence>MPLLQLTPTEARVLAVLAEKEKTVPDSYPMSLNAIITGCNQKTSRDPVMEVSESEALQAIDALKSHTLILETFGNRVTRYSHNVGRVLNLPTPAAAIVVTLMLRGHQTSAELRANSERLYRFADVSSIEAFLEELAARADGALVKLMPRTPGAREARWAHLLSGEPVASAHAPTAAPEGGLAARVAALEEQVASLSAQLARVTSELGLVAGE</sequence>
<dbReference type="Pfam" id="PF04337">
    <property type="entry name" value="DUF480"/>
    <property type="match status" value="1"/>
</dbReference>
<dbReference type="PANTHER" id="PTHR38768">
    <property type="entry name" value="UPF0502 PROTEIN YCEH"/>
    <property type="match status" value="1"/>
</dbReference>
<comment type="similarity">
    <text evidence="1">Belongs to the UPF0502 family.</text>
</comment>
<accession>A0ABU6JXU1</accession>
<reference evidence="2 3" key="1">
    <citation type="submission" date="2024-01" db="EMBL/GenBank/DDBJ databases">
        <title>Uliginosibacterium soil sp. nov.</title>
        <authorList>
            <person name="Lv Y."/>
        </authorList>
    </citation>
    <scope>NUCLEOTIDE SEQUENCE [LARGE SCALE GENOMIC DNA]</scope>
    <source>
        <strain evidence="2 3">H3</strain>
    </source>
</reference>
<dbReference type="Gene3D" id="1.10.10.10">
    <property type="entry name" value="Winged helix-like DNA-binding domain superfamily/Winged helix DNA-binding domain"/>
    <property type="match status" value="2"/>
</dbReference>
<dbReference type="InterPro" id="IPR007432">
    <property type="entry name" value="DUF480"/>
</dbReference>
<evidence type="ECO:0000313" key="2">
    <source>
        <dbReference type="EMBL" id="MEC5384207.1"/>
    </source>
</evidence>
<proteinExistence type="inferred from homology"/>
<dbReference type="EMBL" id="JAYXHS010000001">
    <property type="protein sequence ID" value="MEC5384207.1"/>
    <property type="molecule type" value="Genomic_DNA"/>
</dbReference>
<name>A0ABU6JXU1_9RHOO</name>
<dbReference type="Proteomes" id="UP001331561">
    <property type="component" value="Unassembled WGS sequence"/>
</dbReference>
<gene>
    <name evidence="2" type="ORF">VVD49_00660</name>
</gene>
<dbReference type="InterPro" id="IPR036388">
    <property type="entry name" value="WH-like_DNA-bd_sf"/>
</dbReference>
<dbReference type="RefSeq" id="WP_327597190.1">
    <property type="nucleotide sequence ID" value="NZ_JAYXHS010000001.1"/>
</dbReference>
<comment type="caution">
    <text evidence="2">The sequence shown here is derived from an EMBL/GenBank/DDBJ whole genome shotgun (WGS) entry which is preliminary data.</text>
</comment>
<organism evidence="2 3">
    <name type="scientific">Uliginosibacterium silvisoli</name>
    <dbReference type="NCBI Taxonomy" id="3114758"/>
    <lineage>
        <taxon>Bacteria</taxon>
        <taxon>Pseudomonadati</taxon>
        <taxon>Pseudomonadota</taxon>
        <taxon>Betaproteobacteria</taxon>
        <taxon>Rhodocyclales</taxon>
        <taxon>Zoogloeaceae</taxon>
        <taxon>Uliginosibacterium</taxon>
    </lineage>
</organism>
<evidence type="ECO:0000256" key="1">
    <source>
        <dbReference type="HAMAP-Rule" id="MF_01584"/>
    </source>
</evidence>
<dbReference type="PANTHER" id="PTHR38768:SF1">
    <property type="entry name" value="UPF0502 PROTEIN YCEH"/>
    <property type="match status" value="1"/>
</dbReference>